<sequence length="948" mass="105928">MENRPSTRPGTSSNGRHPNLRERQLPNGNIPPPPIPPPPQRQRSSSTIYHAKRTNPEYTDSINSAIPPKRLRTGNEEQHHHHQQQNLWSNGGGGGGGGREIKVAPDWSGNETTMNIDHEDEGQNQRERYFGFSSPPTSSAAMPPPSTPLAYQDTQNVHSLAHTKWGLRREVVMGFSRCGIEHMYPWQAECLGMSGLLTGDRNVIYTAPTSAGKSLVADILAIRKVVNERKKAIVVLPYIAIVQEKTRFLKKVLEKVRVAVPKRGRWDKVNLWKHLNIVGFHGGSKARMGWKELDVAVCTIEKANALINAAIEDRTIDQLGIVVFDELHMLDDDHRGYILELLATKLLCLAEEKIQIVGMSATISNVKVLATWLNAQFYECAFRPIPLKEHLVYDNNIYNYDEKLVAKLPPSELKELKDPVTNAIVSLVYGAVIEDHGVLVFCESRRRCEDVGKLLVKFMPTVDEEVREKRMEIVRDLATTSTGLDFTLEKTVPAGVAFHHAGLTTEERDLIAEAYDRGVIKVICCTATMAAGVNLPARRVIISPRMGRDFLSPTMLKQMRGRAGRKGKDTHGENYLCCRKEDLAPVKEVLNAPMPSIQSCLGGETTGLKRALLEGIATKLATSTESLHEYMRATLIYHTTPEPLKYLKPKILDAIEYLKEMNLISEDRTRGYFHATKIGNATVASGFGPEEGVFLHEELSRALMNFNLESDMHIVYQFTPIHSSTTASVDIDWKLMREEVEKLDESGIRAAAFVGVNPAFVNKMAQGGILREDSPQNISKARVYRRFYVSLMLRELLNERPVHIVAANYNIARGFIQQLSTTCKGFATTSGTFCKVMGWTGLAVLLEHYSWRLDMGVKADLMGLARIPFVKSVTARIFHENGLKSVEAVSASNIEALVKLLELAQPKKLRLREAEMGKMKSRLEQRAGIILEAAVAIYEQDCRDAAEE</sequence>
<dbReference type="CDD" id="cd18026">
    <property type="entry name" value="DEXHc_POLQ-like"/>
    <property type="match status" value="1"/>
</dbReference>
<dbReference type="InterPro" id="IPR036390">
    <property type="entry name" value="WH_DNA-bd_sf"/>
</dbReference>
<dbReference type="SUPFAM" id="SSF158702">
    <property type="entry name" value="Sec63 N-terminal domain-like"/>
    <property type="match status" value="1"/>
</dbReference>
<keyword evidence="8" id="KW-0539">Nucleus</keyword>
<feature type="compositionally biased region" description="Pro residues" evidence="10">
    <location>
        <begin position="29"/>
        <end position="40"/>
    </location>
</feature>
<keyword evidence="14" id="KW-1185">Reference proteome</keyword>
<dbReference type="InterPro" id="IPR001650">
    <property type="entry name" value="Helicase_C-like"/>
</dbReference>
<dbReference type="Pfam" id="PF00270">
    <property type="entry name" value="DEAD"/>
    <property type="match status" value="1"/>
</dbReference>
<dbReference type="Proteomes" id="UP000276215">
    <property type="component" value="Unassembled WGS sequence"/>
</dbReference>
<comment type="catalytic activity">
    <reaction evidence="9">
        <text>ATP + H2O = ADP + phosphate + H(+)</text>
        <dbReference type="Rhea" id="RHEA:13065"/>
        <dbReference type="ChEBI" id="CHEBI:15377"/>
        <dbReference type="ChEBI" id="CHEBI:15378"/>
        <dbReference type="ChEBI" id="CHEBI:30616"/>
        <dbReference type="ChEBI" id="CHEBI:43474"/>
        <dbReference type="ChEBI" id="CHEBI:456216"/>
        <dbReference type="EC" id="5.6.2.4"/>
    </reaction>
</comment>
<comment type="subcellular location">
    <subcellularLocation>
        <location evidence="1">Nucleus</location>
    </subcellularLocation>
</comment>
<feature type="domain" description="Helicase C-terminal" evidence="12">
    <location>
        <begin position="424"/>
        <end position="631"/>
    </location>
</feature>
<dbReference type="PROSITE" id="PS51194">
    <property type="entry name" value="HELICASE_CTER"/>
    <property type="match status" value="1"/>
</dbReference>
<dbReference type="Pfam" id="PF21099">
    <property type="entry name" value="POLQ_helical"/>
    <property type="match status" value="1"/>
</dbReference>
<dbReference type="SUPFAM" id="SSF52540">
    <property type="entry name" value="P-loop containing nucleoside triphosphate hydrolases"/>
    <property type="match status" value="1"/>
</dbReference>
<proteinExistence type="predicted"/>
<feature type="domain" description="Helicase ATP-binding" evidence="11">
    <location>
        <begin position="194"/>
        <end position="381"/>
    </location>
</feature>
<dbReference type="GO" id="GO:0005634">
    <property type="term" value="C:nucleus"/>
    <property type="evidence" value="ECO:0007669"/>
    <property type="project" value="UniProtKB-SubCell"/>
</dbReference>
<evidence type="ECO:0000256" key="5">
    <source>
        <dbReference type="ARBA" id="ARBA00022806"/>
    </source>
</evidence>
<feature type="compositionally biased region" description="Polar residues" evidence="10">
    <location>
        <begin position="1"/>
        <end position="16"/>
    </location>
</feature>
<keyword evidence="2" id="KW-0547">Nucleotide-binding</keyword>
<evidence type="ECO:0000256" key="8">
    <source>
        <dbReference type="ARBA" id="ARBA00023242"/>
    </source>
</evidence>
<keyword evidence="3" id="KW-0227">DNA damage</keyword>
<dbReference type="PROSITE" id="PS51192">
    <property type="entry name" value="HELICASE_ATP_BIND_1"/>
    <property type="match status" value="1"/>
</dbReference>
<dbReference type="GO" id="GO:0006281">
    <property type="term" value="P:DNA repair"/>
    <property type="evidence" value="ECO:0007669"/>
    <property type="project" value="UniProtKB-KW"/>
</dbReference>
<evidence type="ECO:0000313" key="14">
    <source>
        <dbReference type="Proteomes" id="UP000276215"/>
    </source>
</evidence>
<evidence type="ECO:0000256" key="1">
    <source>
        <dbReference type="ARBA" id="ARBA00004123"/>
    </source>
</evidence>
<dbReference type="GO" id="GO:0016787">
    <property type="term" value="F:hydrolase activity"/>
    <property type="evidence" value="ECO:0007669"/>
    <property type="project" value="UniProtKB-KW"/>
</dbReference>
<dbReference type="InterPro" id="IPR014001">
    <property type="entry name" value="Helicase_ATP-bd"/>
</dbReference>
<evidence type="ECO:0000256" key="10">
    <source>
        <dbReference type="SAM" id="MobiDB-lite"/>
    </source>
</evidence>
<dbReference type="AlphaFoldDB" id="A0A3N4JBS1"/>
<dbReference type="InterPro" id="IPR046931">
    <property type="entry name" value="HTH_61"/>
</dbReference>
<organism evidence="13 14">
    <name type="scientific">Choiromyces venosus 120613-1</name>
    <dbReference type="NCBI Taxonomy" id="1336337"/>
    <lineage>
        <taxon>Eukaryota</taxon>
        <taxon>Fungi</taxon>
        <taxon>Dikarya</taxon>
        <taxon>Ascomycota</taxon>
        <taxon>Pezizomycotina</taxon>
        <taxon>Pezizomycetes</taxon>
        <taxon>Pezizales</taxon>
        <taxon>Tuberaceae</taxon>
        <taxon>Choiromyces</taxon>
    </lineage>
</organism>
<dbReference type="PANTHER" id="PTHR47961:SF6">
    <property type="entry name" value="DNA-DIRECTED DNA POLYMERASE"/>
    <property type="match status" value="1"/>
</dbReference>
<evidence type="ECO:0000256" key="7">
    <source>
        <dbReference type="ARBA" id="ARBA00023204"/>
    </source>
</evidence>
<dbReference type="GO" id="GO:0003676">
    <property type="term" value="F:nucleic acid binding"/>
    <property type="evidence" value="ECO:0007669"/>
    <property type="project" value="InterPro"/>
</dbReference>
<dbReference type="Pfam" id="PF25453">
    <property type="entry name" value="DUF7898"/>
    <property type="match status" value="1"/>
</dbReference>
<dbReference type="Gene3D" id="1.10.3380.20">
    <property type="match status" value="1"/>
</dbReference>
<keyword evidence="4 13" id="KW-0378">Hydrolase</keyword>
<evidence type="ECO:0000256" key="9">
    <source>
        <dbReference type="ARBA" id="ARBA00048988"/>
    </source>
</evidence>
<dbReference type="EMBL" id="ML120445">
    <property type="protein sequence ID" value="RPA93870.1"/>
    <property type="molecule type" value="Genomic_DNA"/>
</dbReference>
<dbReference type="SUPFAM" id="SSF46785">
    <property type="entry name" value="Winged helix' DNA-binding domain"/>
    <property type="match status" value="1"/>
</dbReference>
<dbReference type="FunFam" id="3.40.50.300:FF:000813">
    <property type="entry name" value="helicase POLQ-like isoform X1"/>
    <property type="match status" value="1"/>
</dbReference>
<evidence type="ECO:0000256" key="3">
    <source>
        <dbReference type="ARBA" id="ARBA00022763"/>
    </source>
</evidence>
<feature type="region of interest" description="Disordered" evidence="10">
    <location>
        <begin position="1"/>
        <end position="103"/>
    </location>
</feature>
<dbReference type="InterPro" id="IPR048960">
    <property type="entry name" value="POLQ-like_helical"/>
</dbReference>
<dbReference type="InterPro" id="IPR027417">
    <property type="entry name" value="P-loop_NTPase"/>
</dbReference>
<evidence type="ECO:0000313" key="13">
    <source>
        <dbReference type="EMBL" id="RPA93870.1"/>
    </source>
</evidence>
<evidence type="ECO:0000259" key="12">
    <source>
        <dbReference type="PROSITE" id="PS51194"/>
    </source>
</evidence>
<dbReference type="SMART" id="SM00487">
    <property type="entry name" value="DEXDc"/>
    <property type="match status" value="1"/>
</dbReference>
<keyword evidence="5" id="KW-0347">Helicase</keyword>
<dbReference type="Pfam" id="PF00271">
    <property type="entry name" value="Helicase_C"/>
    <property type="match status" value="1"/>
</dbReference>
<protein>
    <submittedName>
        <fullName evidence="13">P-loop containing nucleoside triphosphate hydrolase protein</fullName>
    </submittedName>
</protein>
<accession>A0A3N4JBS1</accession>
<evidence type="ECO:0000256" key="2">
    <source>
        <dbReference type="ARBA" id="ARBA00022741"/>
    </source>
</evidence>
<dbReference type="Gene3D" id="3.40.50.300">
    <property type="entry name" value="P-loop containing nucleotide triphosphate hydrolases"/>
    <property type="match status" value="2"/>
</dbReference>
<dbReference type="STRING" id="1336337.A0A3N4JBS1"/>
<dbReference type="InterPro" id="IPR057220">
    <property type="entry name" value="DUF7898"/>
</dbReference>
<evidence type="ECO:0000259" key="11">
    <source>
        <dbReference type="PROSITE" id="PS51192"/>
    </source>
</evidence>
<evidence type="ECO:0000256" key="6">
    <source>
        <dbReference type="ARBA" id="ARBA00022840"/>
    </source>
</evidence>
<dbReference type="CDD" id="cd18795">
    <property type="entry name" value="SF2_C_Ski2"/>
    <property type="match status" value="1"/>
</dbReference>
<dbReference type="SMART" id="SM00490">
    <property type="entry name" value="HELICc"/>
    <property type="match status" value="1"/>
</dbReference>
<dbReference type="GO" id="GO:0005524">
    <property type="term" value="F:ATP binding"/>
    <property type="evidence" value="ECO:0007669"/>
    <property type="project" value="UniProtKB-KW"/>
</dbReference>
<dbReference type="PANTHER" id="PTHR47961">
    <property type="entry name" value="DNA POLYMERASE THETA, PUTATIVE (AFU_ORTHOLOGUE AFUA_1G05260)-RELATED"/>
    <property type="match status" value="1"/>
</dbReference>
<dbReference type="GO" id="GO:0043138">
    <property type="term" value="F:3'-5' DNA helicase activity"/>
    <property type="evidence" value="ECO:0007669"/>
    <property type="project" value="UniProtKB-EC"/>
</dbReference>
<evidence type="ECO:0000256" key="4">
    <source>
        <dbReference type="ARBA" id="ARBA00022801"/>
    </source>
</evidence>
<gene>
    <name evidence="13" type="ORF">L873DRAFT_1703366</name>
</gene>
<dbReference type="InterPro" id="IPR050474">
    <property type="entry name" value="Hel308_SKI2-like"/>
</dbReference>
<dbReference type="Pfam" id="PF20470">
    <property type="entry name" value="HTH_61"/>
    <property type="match status" value="1"/>
</dbReference>
<keyword evidence="6" id="KW-0067">ATP-binding</keyword>
<name>A0A3N4JBS1_9PEZI</name>
<dbReference type="OrthoDB" id="2320933at2759"/>
<keyword evidence="7" id="KW-0234">DNA repair</keyword>
<reference evidence="13 14" key="1">
    <citation type="journal article" date="2018" name="Nat. Ecol. Evol.">
        <title>Pezizomycetes genomes reveal the molecular basis of ectomycorrhizal truffle lifestyle.</title>
        <authorList>
            <person name="Murat C."/>
            <person name="Payen T."/>
            <person name="Noel B."/>
            <person name="Kuo A."/>
            <person name="Morin E."/>
            <person name="Chen J."/>
            <person name="Kohler A."/>
            <person name="Krizsan K."/>
            <person name="Balestrini R."/>
            <person name="Da Silva C."/>
            <person name="Montanini B."/>
            <person name="Hainaut M."/>
            <person name="Levati E."/>
            <person name="Barry K.W."/>
            <person name="Belfiori B."/>
            <person name="Cichocki N."/>
            <person name="Clum A."/>
            <person name="Dockter R.B."/>
            <person name="Fauchery L."/>
            <person name="Guy J."/>
            <person name="Iotti M."/>
            <person name="Le Tacon F."/>
            <person name="Lindquist E.A."/>
            <person name="Lipzen A."/>
            <person name="Malagnac F."/>
            <person name="Mello A."/>
            <person name="Molinier V."/>
            <person name="Miyauchi S."/>
            <person name="Poulain J."/>
            <person name="Riccioni C."/>
            <person name="Rubini A."/>
            <person name="Sitrit Y."/>
            <person name="Splivallo R."/>
            <person name="Traeger S."/>
            <person name="Wang M."/>
            <person name="Zifcakova L."/>
            <person name="Wipf D."/>
            <person name="Zambonelli A."/>
            <person name="Paolocci F."/>
            <person name="Nowrousian M."/>
            <person name="Ottonello S."/>
            <person name="Baldrian P."/>
            <person name="Spatafora J.W."/>
            <person name="Henrissat B."/>
            <person name="Nagy L.G."/>
            <person name="Aury J.M."/>
            <person name="Wincker P."/>
            <person name="Grigoriev I.V."/>
            <person name="Bonfante P."/>
            <person name="Martin F.M."/>
        </authorList>
    </citation>
    <scope>NUCLEOTIDE SEQUENCE [LARGE SCALE GENOMIC DNA]</scope>
    <source>
        <strain evidence="13 14">120613-1</strain>
    </source>
</reference>
<dbReference type="InterPro" id="IPR011545">
    <property type="entry name" value="DEAD/DEAH_box_helicase_dom"/>
</dbReference>